<evidence type="ECO:0000256" key="4">
    <source>
        <dbReference type="SAM" id="MobiDB-lite"/>
    </source>
</evidence>
<sequence length="244" mass="27121">MAAVATPFALVSRLAPSSRLPVHAWRVARPTPGFPASGRARSLAVTAQENRDNAVEVQVSQNDGNRQQHGNADQRRPRRAAPLDISPFGGLVDPMSPMRTMRQMLDTMDRLFDDTVGFPTTRRSPAAASEAPRMPWDIVEDDKEVKMRFDMPGLERDEVKVMVEDDTLVIRGEHKKEVSEGQGDGAEGQGDGWWKESSVSAYDMRLALPEACDKSKVRAELKNGVLLVTVPEVERKVIRRVHVQ</sequence>
<dbReference type="Pfam" id="PF00011">
    <property type="entry name" value="HSP20"/>
    <property type="match status" value="1"/>
</dbReference>
<gene>
    <name evidence="6" type="primary">sHSP</name>
</gene>
<evidence type="ECO:0000256" key="1">
    <source>
        <dbReference type="ARBA" id="ARBA00023016"/>
    </source>
</evidence>
<evidence type="ECO:0000256" key="2">
    <source>
        <dbReference type="PROSITE-ProRule" id="PRU00285"/>
    </source>
</evidence>
<dbReference type="InterPro" id="IPR008978">
    <property type="entry name" value="HSP20-like_chaperone"/>
</dbReference>
<accession>J7H8N1</accession>
<feature type="region of interest" description="Disordered" evidence="4">
    <location>
        <begin position="29"/>
        <end position="96"/>
    </location>
</feature>
<evidence type="ECO:0000313" key="6">
    <source>
        <dbReference type="EMBL" id="AFP96756.1"/>
    </source>
</evidence>
<evidence type="ECO:0000259" key="5">
    <source>
        <dbReference type="PROSITE" id="PS01031"/>
    </source>
</evidence>
<dbReference type="EMBL" id="JQ671431">
    <property type="protein sequence ID" value="AFP96756.1"/>
    <property type="molecule type" value="Genomic_DNA"/>
</dbReference>
<feature type="compositionally biased region" description="Polar residues" evidence="4">
    <location>
        <begin position="58"/>
        <end position="71"/>
    </location>
</feature>
<dbReference type="PANTHER" id="PTHR46733">
    <property type="entry name" value="26.5 KDA HEAT SHOCK PROTEIN, MITOCHONDRIAL"/>
    <property type="match status" value="1"/>
</dbReference>
<dbReference type="PANTHER" id="PTHR46733:SF4">
    <property type="entry name" value="HEAT SHOCK PROTEIN 21, CHLOROPLASTIC"/>
    <property type="match status" value="1"/>
</dbReference>
<proteinExistence type="inferred from homology"/>
<protein>
    <submittedName>
        <fullName evidence="6">Chloroplast small heat shock protein</fullName>
    </submittedName>
</protein>
<feature type="domain" description="SHSP" evidence="5">
    <location>
        <begin position="127"/>
        <end position="244"/>
    </location>
</feature>
<dbReference type="PROSITE" id="PS01031">
    <property type="entry name" value="SHSP"/>
    <property type="match status" value="1"/>
</dbReference>
<reference evidence="6" key="1">
    <citation type="journal article" date="2012" name="Plant Cell Rep.">
        <title>Analysis of gene sequences indicates that quantity not quality of chloroplast small HSPs improves thermotolerance in C4 and CAM plants.</title>
        <authorList>
            <person name="Shakeel S.N."/>
            <person name="Ul Haq N."/>
            <person name="Heckathorn S."/>
            <person name="Luthe D.S."/>
        </authorList>
    </citation>
    <scope>NUCLEOTIDE SEQUENCE</scope>
</reference>
<keyword evidence="1 6" id="KW-0346">Stress response</keyword>
<dbReference type="SUPFAM" id="SSF49764">
    <property type="entry name" value="HSP20-like chaperones"/>
    <property type="match status" value="1"/>
</dbReference>
<dbReference type="InterPro" id="IPR002068">
    <property type="entry name" value="A-crystallin/Hsp20_dom"/>
</dbReference>
<comment type="similarity">
    <text evidence="2 3">Belongs to the small heat shock protein (HSP20) family.</text>
</comment>
<name>J7H8N1_9POAL</name>
<evidence type="ECO:0000256" key="3">
    <source>
        <dbReference type="RuleBase" id="RU003616"/>
    </source>
</evidence>
<dbReference type="AlphaFoldDB" id="J7H8N1"/>
<dbReference type="InterPro" id="IPR044587">
    <property type="entry name" value="HSP21-like"/>
</dbReference>
<organism evidence="6">
    <name type="scientific">Sporobolus alterniflorus</name>
    <name type="common">smooth cordgrass</name>
    <dbReference type="NCBI Taxonomy" id="29706"/>
    <lineage>
        <taxon>Eukaryota</taxon>
        <taxon>Viridiplantae</taxon>
        <taxon>Streptophyta</taxon>
        <taxon>Embryophyta</taxon>
        <taxon>Tracheophyta</taxon>
        <taxon>Spermatophyta</taxon>
        <taxon>Magnoliopsida</taxon>
        <taxon>Liliopsida</taxon>
        <taxon>Poales</taxon>
        <taxon>Poaceae</taxon>
        <taxon>PACMAD clade</taxon>
        <taxon>Chloridoideae</taxon>
        <taxon>Zoysieae</taxon>
        <taxon>Sporobolinae</taxon>
        <taxon>Sporobolus</taxon>
    </lineage>
</organism>
<dbReference type="FunFam" id="2.60.40.790:FF:000059">
    <property type="entry name" value="26.5 kDa heat shock protein, mitochondrial"/>
    <property type="match status" value="1"/>
</dbReference>
<dbReference type="GO" id="GO:0009408">
    <property type="term" value="P:response to heat"/>
    <property type="evidence" value="ECO:0007669"/>
    <property type="project" value="InterPro"/>
</dbReference>
<dbReference type="CDD" id="cd06464">
    <property type="entry name" value="ACD_sHsps-like"/>
    <property type="match status" value="1"/>
</dbReference>
<dbReference type="Gene3D" id="2.60.40.790">
    <property type="match status" value="1"/>
</dbReference>